<evidence type="ECO:0000313" key="1">
    <source>
        <dbReference type="EMBL" id="SMC10065.1"/>
    </source>
</evidence>
<dbReference type="EMBL" id="FWWZ01000001">
    <property type="protein sequence ID" value="SMC10065.1"/>
    <property type="molecule type" value="Genomic_DNA"/>
</dbReference>
<accession>A0A1W1WV26</accession>
<dbReference type="AlphaFoldDB" id="A0A1W1WV26"/>
<dbReference type="SUPFAM" id="SSF48295">
    <property type="entry name" value="TrpR-like"/>
    <property type="match status" value="1"/>
</dbReference>
<keyword evidence="2" id="KW-1185">Reference proteome</keyword>
<dbReference type="GO" id="GO:0006313">
    <property type="term" value="P:DNA transposition"/>
    <property type="evidence" value="ECO:0007669"/>
    <property type="project" value="InterPro"/>
</dbReference>
<dbReference type="RefSeq" id="WP_084276442.1">
    <property type="nucleotide sequence ID" value="NZ_AP026671.1"/>
</dbReference>
<dbReference type="STRING" id="1069081.SAMN05660197_1900"/>
<dbReference type="InterPro" id="IPR002514">
    <property type="entry name" value="Transposase_8"/>
</dbReference>
<dbReference type="OrthoDB" id="5372977at2"/>
<organism evidence="1 2">
    <name type="scientific">Nitratiruptor tergarcus DSM 16512</name>
    <dbReference type="NCBI Taxonomy" id="1069081"/>
    <lineage>
        <taxon>Bacteria</taxon>
        <taxon>Pseudomonadati</taxon>
        <taxon>Campylobacterota</taxon>
        <taxon>Epsilonproteobacteria</taxon>
        <taxon>Nautiliales</taxon>
        <taxon>Nitratiruptoraceae</taxon>
        <taxon>Nitratiruptor</taxon>
    </lineage>
</organism>
<dbReference type="GO" id="GO:0004803">
    <property type="term" value="F:transposase activity"/>
    <property type="evidence" value="ECO:0007669"/>
    <property type="project" value="InterPro"/>
</dbReference>
<reference evidence="2" key="1">
    <citation type="submission" date="2017-04" db="EMBL/GenBank/DDBJ databases">
        <authorList>
            <person name="Varghese N."/>
            <person name="Submissions S."/>
        </authorList>
    </citation>
    <scope>NUCLEOTIDE SEQUENCE [LARGE SCALE GENOMIC DNA]</scope>
    <source>
        <strain evidence="2">DSM 16512</strain>
    </source>
</reference>
<proteinExistence type="predicted"/>
<dbReference type="Gene3D" id="1.10.10.10">
    <property type="entry name" value="Winged helix-like DNA-binding domain superfamily/Winged helix DNA-binding domain"/>
    <property type="match status" value="1"/>
</dbReference>
<dbReference type="GO" id="GO:0043565">
    <property type="term" value="F:sequence-specific DNA binding"/>
    <property type="evidence" value="ECO:0007669"/>
    <property type="project" value="InterPro"/>
</dbReference>
<dbReference type="InterPro" id="IPR036388">
    <property type="entry name" value="WH-like_DNA-bd_sf"/>
</dbReference>
<evidence type="ECO:0000313" key="2">
    <source>
        <dbReference type="Proteomes" id="UP000192602"/>
    </source>
</evidence>
<sequence length="106" mass="12179">MEKLNKNQEEIKRFTAKKKASIVMDIFQGKTTVSEVARKYDLAPGAIEEWMEDARRGMENQLRARPKDIAAMYEEKIKDMKAVIGELTLENIALKKYDASVGKEKK</sequence>
<dbReference type="Proteomes" id="UP000192602">
    <property type="component" value="Unassembled WGS sequence"/>
</dbReference>
<name>A0A1W1WV26_9BACT</name>
<protein>
    <submittedName>
        <fullName evidence="1">Transposase and inactivated derivatives</fullName>
    </submittedName>
</protein>
<dbReference type="Pfam" id="PF01527">
    <property type="entry name" value="HTH_Tnp_1"/>
    <property type="match status" value="1"/>
</dbReference>
<gene>
    <name evidence="1" type="ORF">SAMN05660197_1900</name>
</gene>
<dbReference type="InterPro" id="IPR010921">
    <property type="entry name" value="Trp_repressor/repl_initiator"/>
</dbReference>